<evidence type="ECO:0000256" key="4">
    <source>
        <dbReference type="PROSITE-ProRule" id="PRU00335"/>
    </source>
</evidence>
<reference evidence="6" key="2">
    <citation type="submission" date="2020-09" db="EMBL/GenBank/DDBJ databases">
        <authorList>
            <person name="Sun Q."/>
            <person name="Zhou Y."/>
        </authorList>
    </citation>
    <scope>NUCLEOTIDE SEQUENCE</scope>
    <source>
        <strain evidence="6">CGMCC 1.12777</strain>
    </source>
</reference>
<proteinExistence type="predicted"/>
<dbReference type="SUPFAM" id="SSF48498">
    <property type="entry name" value="Tetracyclin repressor-like, C-terminal domain"/>
    <property type="match status" value="1"/>
</dbReference>
<dbReference type="Gene3D" id="1.10.357.10">
    <property type="entry name" value="Tetracycline Repressor, domain 2"/>
    <property type="match status" value="1"/>
</dbReference>
<dbReference type="RefSeq" id="WP_204871281.1">
    <property type="nucleotide sequence ID" value="NZ_BMFV01000003.1"/>
</dbReference>
<dbReference type="AlphaFoldDB" id="A0A8J3EKY5"/>
<dbReference type="InterPro" id="IPR036271">
    <property type="entry name" value="Tet_transcr_reg_TetR-rel_C_sf"/>
</dbReference>
<reference evidence="6" key="1">
    <citation type="journal article" date="2014" name="Int. J. Syst. Evol. Microbiol.">
        <title>Complete genome sequence of Corynebacterium casei LMG S-19264T (=DSM 44701T), isolated from a smear-ripened cheese.</title>
        <authorList>
            <consortium name="US DOE Joint Genome Institute (JGI-PGF)"/>
            <person name="Walter F."/>
            <person name="Albersmeier A."/>
            <person name="Kalinowski J."/>
            <person name="Ruckert C."/>
        </authorList>
    </citation>
    <scope>NUCLEOTIDE SEQUENCE</scope>
    <source>
        <strain evidence="6">CGMCC 1.12777</strain>
    </source>
</reference>
<dbReference type="PANTHER" id="PTHR30055:SF148">
    <property type="entry name" value="TETR-FAMILY TRANSCRIPTIONAL REGULATOR"/>
    <property type="match status" value="1"/>
</dbReference>
<evidence type="ECO:0000313" key="7">
    <source>
        <dbReference type="Proteomes" id="UP000656813"/>
    </source>
</evidence>
<organism evidence="6 7">
    <name type="scientific">Pullulanibacillus pueri</name>
    <dbReference type="NCBI Taxonomy" id="1437324"/>
    <lineage>
        <taxon>Bacteria</taxon>
        <taxon>Bacillati</taxon>
        <taxon>Bacillota</taxon>
        <taxon>Bacilli</taxon>
        <taxon>Bacillales</taxon>
        <taxon>Sporolactobacillaceae</taxon>
        <taxon>Pullulanibacillus</taxon>
    </lineage>
</organism>
<dbReference type="Proteomes" id="UP000656813">
    <property type="component" value="Unassembled WGS sequence"/>
</dbReference>
<evidence type="ECO:0000256" key="2">
    <source>
        <dbReference type="ARBA" id="ARBA00023125"/>
    </source>
</evidence>
<dbReference type="InterPro" id="IPR009057">
    <property type="entry name" value="Homeodomain-like_sf"/>
</dbReference>
<dbReference type="SUPFAM" id="SSF46689">
    <property type="entry name" value="Homeodomain-like"/>
    <property type="match status" value="1"/>
</dbReference>
<accession>A0A8J3EKY5</accession>
<dbReference type="GO" id="GO:0000976">
    <property type="term" value="F:transcription cis-regulatory region binding"/>
    <property type="evidence" value="ECO:0007669"/>
    <property type="project" value="TreeGrafter"/>
</dbReference>
<protein>
    <submittedName>
        <fullName evidence="6">TetR family transcriptional regulator</fullName>
    </submittedName>
</protein>
<evidence type="ECO:0000313" key="6">
    <source>
        <dbReference type="EMBL" id="GGH76392.1"/>
    </source>
</evidence>
<evidence type="ECO:0000256" key="1">
    <source>
        <dbReference type="ARBA" id="ARBA00023015"/>
    </source>
</evidence>
<feature type="domain" description="HTH tetR-type" evidence="5">
    <location>
        <begin position="16"/>
        <end position="76"/>
    </location>
</feature>
<dbReference type="InterPro" id="IPR050109">
    <property type="entry name" value="HTH-type_TetR-like_transc_reg"/>
</dbReference>
<sequence length="192" mass="21743">MNKKNEGEFPTRRRGAELEAAIMQAAWDELMEVGFPNFTIEGVAARAQTSKPVIYRRWPNREELVLAAIHKILPAPPDEVPNTGELRSDVIIILNQLNDILRKIGPETIHGLMSVLTGIPLSELINFRRTNAMSTILNRAVERGEIRHEKVTARITRLPVDLVRHEVLITYEPVSQDTIAEIVDEIFLPLIK</sequence>
<dbReference type="Pfam" id="PF16859">
    <property type="entry name" value="TetR_C_11"/>
    <property type="match status" value="1"/>
</dbReference>
<dbReference type="Pfam" id="PF00440">
    <property type="entry name" value="TetR_N"/>
    <property type="match status" value="1"/>
</dbReference>
<feature type="DNA-binding region" description="H-T-H motif" evidence="4">
    <location>
        <begin position="39"/>
        <end position="58"/>
    </location>
</feature>
<keyword evidence="1" id="KW-0805">Transcription regulation</keyword>
<comment type="caution">
    <text evidence="6">The sequence shown here is derived from an EMBL/GenBank/DDBJ whole genome shotgun (WGS) entry which is preliminary data.</text>
</comment>
<dbReference type="PROSITE" id="PS50977">
    <property type="entry name" value="HTH_TETR_2"/>
    <property type="match status" value="1"/>
</dbReference>
<gene>
    <name evidence="6" type="ORF">GCM10007096_06750</name>
</gene>
<evidence type="ECO:0000256" key="3">
    <source>
        <dbReference type="ARBA" id="ARBA00023163"/>
    </source>
</evidence>
<keyword evidence="3" id="KW-0804">Transcription</keyword>
<evidence type="ECO:0000259" key="5">
    <source>
        <dbReference type="PROSITE" id="PS50977"/>
    </source>
</evidence>
<name>A0A8J3EKY5_9BACL</name>
<dbReference type="PANTHER" id="PTHR30055">
    <property type="entry name" value="HTH-TYPE TRANSCRIPTIONAL REGULATOR RUTR"/>
    <property type="match status" value="1"/>
</dbReference>
<dbReference type="InterPro" id="IPR011075">
    <property type="entry name" value="TetR_C"/>
</dbReference>
<keyword evidence="7" id="KW-1185">Reference proteome</keyword>
<keyword evidence="2 4" id="KW-0238">DNA-binding</keyword>
<dbReference type="InterPro" id="IPR001647">
    <property type="entry name" value="HTH_TetR"/>
</dbReference>
<dbReference type="GO" id="GO:0003700">
    <property type="term" value="F:DNA-binding transcription factor activity"/>
    <property type="evidence" value="ECO:0007669"/>
    <property type="project" value="TreeGrafter"/>
</dbReference>
<dbReference type="EMBL" id="BMFV01000003">
    <property type="protein sequence ID" value="GGH76392.1"/>
    <property type="molecule type" value="Genomic_DNA"/>
</dbReference>
<dbReference type="Gene3D" id="1.10.10.60">
    <property type="entry name" value="Homeodomain-like"/>
    <property type="match status" value="1"/>
</dbReference>